<evidence type="ECO:0000313" key="3">
    <source>
        <dbReference type="Proteomes" id="UP000467841"/>
    </source>
</evidence>
<evidence type="ECO:0000313" key="2">
    <source>
        <dbReference type="EMBL" id="CAA7043732.1"/>
    </source>
</evidence>
<dbReference type="OrthoDB" id="1108285at2759"/>
<dbReference type="AlphaFoldDB" id="A0A6D2JPZ9"/>
<sequence length="139" mass="16087">MISWGYETDGLCLLCGTEMESHNHLFFQCSFTAFVWRNLFLHLQLSNVPMAWDPLLTWLQDIHLDVTTRLALLQAWQGAIYELWKERNRRMHDGVTLSHSHVLRLVLSSVKDKCRALCNLGSSQGDLLLQKWSHSNGFS</sequence>
<accession>A0A6D2JPZ9</accession>
<feature type="domain" description="Reverse transcriptase zinc-binding" evidence="1">
    <location>
        <begin position="2"/>
        <end position="36"/>
    </location>
</feature>
<reference evidence="2" key="1">
    <citation type="submission" date="2020-01" db="EMBL/GenBank/DDBJ databases">
        <authorList>
            <person name="Mishra B."/>
        </authorList>
    </citation>
    <scope>NUCLEOTIDE SEQUENCE [LARGE SCALE GENOMIC DNA]</scope>
</reference>
<name>A0A6D2JPZ9_9BRAS</name>
<keyword evidence="3" id="KW-1185">Reference proteome</keyword>
<gene>
    <name evidence="2" type="ORF">MERR_LOCUS30967</name>
</gene>
<organism evidence="2 3">
    <name type="scientific">Microthlaspi erraticum</name>
    <dbReference type="NCBI Taxonomy" id="1685480"/>
    <lineage>
        <taxon>Eukaryota</taxon>
        <taxon>Viridiplantae</taxon>
        <taxon>Streptophyta</taxon>
        <taxon>Embryophyta</taxon>
        <taxon>Tracheophyta</taxon>
        <taxon>Spermatophyta</taxon>
        <taxon>Magnoliopsida</taxon>
        <taxon>eudicotyledons</taxon>
        <taxon>Gunneridae</taxon>
        <taxon>Pentapetalae</taxon>
        <taxon>rosids</taxon>
        <taxon>malvids</taxon>
        <taxon>Brassicales</taxon>
        <taxon>Brassicaceae</taxon>
        <taxon>Coluteocarpeae</taxon>
        <taxon>Microthlaspi</taxon>
    </lineage>
</organism>
<proteinExistence type="predicted"/>
<dbReference type="EMBL" id="CACVBM020001285">
    <property type="protein sequence ID" value="CAA7043732.1"/>
    <property type="molecule type" value="Genomic_DNA"/>
</dbReference>
<dbReference type="Proteomes" id="UP000467841">
    <property type="component" value="Unassembled WGS sequence"/>
</dbReference>
<dbReference type="Pfam" id="PF13966">
    <property type="entry name" value="zf-RVT"/>
    <property type="match status" value="1"/>
</dbReference>
<dbReference type="InterPro" id="IPR026960">
    <property type="entry name" value="RVT-Znf"/>
</dbReference>
<protein>
    <recommendedName>
        <fullName evidence="1">Reverse transcriptase zinc-binding domain-containing protein</fullName>
    </recommendedName>
</protein>
<evidence type="ECO:0000259" key="1">
    <source>
        <dbReference type="Pfam" id="PF13966"/>
    </source>
</evidence>
<comment type="caution">
    <text evidence="2">The sequence shown here is derived from an EMBL/GenBank/DDBJ whole genome shotgun (WGS) entry which is preliminary data.</text>
</comment>